<feature type="compositionally biased region" description="Polar residues" evidence="1">
    <location>
        <begin position="525"/>
        <end position="537"/>
    </location>
</feature>
<organism evidence="2 3">
    <name type="scientific">Decorospora gaudefroyi</name>
    <dbReference type="NCBI Taxonomy" id="184978"/>
    <lineage>
        <taxon>Eukaryota</taxon>
        <taxon>Fungi</taxon>
        <taxon>Dikarya</taxon>
        <taxon>Ascomycota</taxon>
        <taxon>Pezizomycotina</taxon>
        <taxon>Dothideomycetes</taxon>
        <taxon>Pleosporomycetidae</taxon>
        <taxon>Pleosporales</taxon>
        <taxon>Pleosporineae</taxon>
        <taxon>Pleosporaceae</taxon>
        <taxon>Decorospora</taxon>
    </lineage>
</organism>
<protein>
    <submittedName>
        <fullName evidence="2">Uncharacterized protein</fullName>
    </submittedName>
</protein>
<gene>
    <name evidence="2" type="ORF">BDW02DRAFT_259426</name>
</gene>
<sequence>MAGPNEDSWHIGRTMKGLWHRAIKREKSSQDDTSPMADSGYSSFGVMDIEASLQQSMTFPELEAQSTLPAAASGAMRSLPGAYPTEFVVLEHFPPPSQVVSTEISIPVPSLPASSSPRTPSPDWIPAPDILHPPQIFTATNPESTSLQLTDHHRELLERIETFRFTTLVSISTINRAGDLRAIVNMTDNNLLNIRWDLERLLNLWSEIAGGWSRLSKEHVAKVCTDVRHGLAMYHDWSKNLEFSRQVATAKGVIGEGYWKEFYEKLEEVNDLDLEGMAAQVDVVLERYLGADEEAARSTALALEKSVTQQCSAIPIPEARSPLVAQIVGQEHLMDPPVVFHEPLTKHHSVHSLDKPRYPRVILQMAPGSATRARADSMHDMPRTSQPILLRRQTTKPGAASVKTPTKHATVPKRVVTGVPTWSFAQPTGSSIRSSHQPRKPTSKATLSPDLQSLQASSHNGRSKAVPTKLKLRADDGTSRPESDSTATAPLSSIRSCPGCPSVLSGPGVESTQVKPLRPVPGPSSKPTTTFPRNFKTSPGELWDTSPPIFDTTMLPLRVNGSFPPRFMVPRFGDAPDEPEVRKRTASPVQGDFAAGKEDESEPDERELWFDASDGSAAHDE</sequence>
<reference evidence="2" key="1">
    <citation type="submission" date="2020-01" db="EMBL/GenBank/DDBJ databases">
        <authorList>
            <consortium name="DOE Joint Genome Institute"/>
            <person name="Haridas S."/>
            <person name="Albert R."/>
            <person name="Binder M."/>
            <person name="Bloem J."/>
            <person name="Labutti K."/>
            <person name="Salamov A."/>
            <person name="Andreopoulos B."/>
            <person name="Baker S.E."/>
            <person name="Barry K."/>
            <person name="Bills G."/>
            <person name="Bluhm B.H."/>
            <person name="Cannon C."/>
            <person name="Castanera R."/>
            <person name="Culley D.E."/>
            <person name="Daum C."/>
            <person name="Ezra D."/>
            <person name="Gonzalez J.B."/>
            <person name="Henrissat B."/>
            <person name="Kuo A."/>
            <person name="Liang C."/>
            <person name="Lipzen A."/>
            <person name="Lutzoni F."/>
            <person name="Magnuson J."/>
            <person name="Mondo S."/>
            <person name="Nolan M."/>
            <person name="Ohm R."/>
            <person name="Pangilinan J."/>
            <person name="Park H.-J."/>
            <person name="Ramirez L."/>
            <person name="Alfaro M."/>
            <person name="Sun H."/>
            <person name="Tritt A."/>
            <person name="Yoshinaga Y."/>
            <person name="Zwiers L.-H."/>
            <person name="Turgeon B.G."/>
            <person name="Goodwin S.B."/>
            <person name="Spatafora J.W."/>
            <person name="Crous P.W."/>
            <person name="Grigoriev I.V."/>
        </authorList>
    </citation>
    <scope>NUCLEOTIDE SEQUENCE</scope>
    <source>
        <strain evidence="2">P77</strain>
    </source>
</reference>
<feature type="compositionally biased region" description="Polar residues" evidence="1">
    <location>
        <begin position="484"/>
        <end position="495"/>
    </location>
</feature>
<evidence type="ECO:0000256" key="1">
    <source>
        <dbReference type="SAM" id="MobiDB-lite"/>
    </source>
</evidence>
<dbReference type="Proteomes" id="UP000800040">
    <property type="component" value="Unassembled WGS sequence"/>
</dbReference>
<dbReference type="AlphaFoldDB" id="A0A6A5KK02"/>
<dbReference type="OrthoDB" id="3691499at2759"/>
<feature type="region of interest" description="Disordered" evidence="1">
    <location>
        <begin position="391"/>
        <end position="547"/>
    </location>
</feature>
<dbReference type="EMBL" id="ML975279">
    <property type="protein sequence ID" value="KAF1836012.1"/>
    <property type="molecule type" value="Genomic_DNA"/>
</dbReference>
<accession>A0A6A5KK02</accession>
<feature type="compositionally biased region" description="Basic and acidic residues" evidence="1">
    <location>
        <begin position="472"/>
        <end position="483"/>
    </location>
</feature>
<keyword evidence="3" id="KW-1185">Reference proteome</keyword>
<evidence type="ECO:0000313" key="3">
    <source>
        <dbReference type="Proteomes" id="UP000800040"/>
    </source>
</evidence>
<evidence type="ECO:0000313" key="2">
    <source>
        <dbReference type="EMBL" id="KAF1836012.1"/>
    </source>
</evidence>
<feature type="compositionally biased region" description="Polar residues" evidence="1">
    <location>
        <begin position="443"/>
        <end position="460"/>
    </location>
</feature>
<feature type="region of interest" description="Disordered" evidence="1">
    <location>
        <begin position="573"/>
        <end position="621"/>
    </location>
</feature>
<name>A0A6A5KK02_9PLEO</name>
<feature type="compositionally biased region" description="Polar residues" evidence="1">
    <location>
        <begin position="423"/>
        <end position="435"/>
    </location>
</feature>
<proteinExistence type="predicted"/>